<dbReference type="RefSeq" id="WP_057845355.1">
    <property type="nucleotide sequence ID" value="NZ_LLYA01000166.1"/>
</dbReference>
<organism evidence="2 3">
    <name type="scientific">Bradyrhizobium retamae</name>
    <dbReference type="NCBI Taxonomy" id="1300035"/>
    <lineage>
        <taxon>Bacteria</taxon>
        <taxon>Pseudomonadati</taxon>
        <taxon>Pseudomonadota</taxon>
        <taxon>Alphaproteobacteria</taxon>
        <taxon>Hyphomicrobiales</taxon>
        <taxon>Nitrobacteraceae</taxon>
        <taxon>Bradyrhizobium</taxon>
    </lineage>
</organism>
<protein>
    <submittedName>
        <fullName evidence="2">Uncharacterized protein</fullName>
    </submittedName>
</protein>
<feature type="region of interest" description="Disordered" evidence="1">
    <location>
        <begin position="42"/>
        <end position="75"/>
    </location>
</feature>
<keyword evidence="3" id="KW-1185">Reference proteome</keyword>
<dbReference type="EMBL" id="LLYA01000166">
    <property type="protein sequence ID" value="KRR22282.1"/>
    <property type="molecule type" value="Genomic_DNA"/>
</dbReference>
<accession>A0A0R3MR28</accession>
<name>A0A0R3MR28_9BRAD</name>
<evidence type="ECO:0000313" key="2">
    <source>
        <dbReference type="EMBL" id="KRR22282.1"/>
    </source>
</evidence>
<proteinExistence type="predicted"/>
<evidence type="ECO:0000256" key="1">
    <source>
        <dbReference type="SAM" id="MobiDB-lite"/>
    </source>
</evidence>
<dbReference type="Proteomes" id="UP000052023">
    <property type="component" value="Unassembled WGS sequence"/>
</dbReference>
<reference evidence="2 3" key="1">
    <citation type="submission" date="2014-03" db="EMBL/GenBank/DDBJ databases">
        <title>Bradyrhizobium valentinum sp. nov., isolated from effective nodules of Lupinus mariae-josephae, a lupine endemic of basic-lime soils in Eastern Spain.</title>
        <authorList>
            <person name="Duran D."/>
            <person name="Rey L."/>
            <person name="Navarro A."/>
            <person name="Busquets A."/>
            <person name="Imperial J."/>
            <person name="Ruiz-Argueso T."/>
        </authorList>
    </citation>
    <scope>NUCLEOTIDE SEQUENCE [LARGE SCALE GENOMIC DNA]</scope>
    <source>
        <strain evidence="2 3">Ro19</strain>
    </source>
</reference>
<comment type="caution">
    <text evidence="2">The sequence shown here is derived from an EMBL/GenBank/DDBJ whole genome shotgun (WGS) entry which is preliminary data.</text>
</comment>
<feature type="compositionally biased region" description="Gly residues" evidence="1">
    <location>
        <begin position="48"/>
        <end position="75"/>
    </location>
</feature>
<evidence type="ECO:0000313" key="3">
    <source>
        <dbReference type="Proteomes" id="UP000052023"/>
    </source>
</evidence>
<gene>
    <name evidence="2" type="ORF">CQ13_29785</name>
</gene>
<dbReference type="AlphaFoldDB" id="A0A0R3MR28"/>
<sequence>MNDRGQEEIEDRRNFLKSAGRFAAVTPPAITLLLSTSLTSDAIAHSGGRNGGDKPGNNGWGNGGNDGGNKGGEYR</sequence>
<dbReference type="OrthoDB" id="9808131at2"/>